<dbReference type="Proteomes" id="UP000002494">
    <property type="component" value="Chromosome 20"/>
</dbReference>
<dbReference type="GO" id="GO:0007018">
    <property type="term" value="P:microtubule-based movement"/>
    <property type="evidence" value="ECO:0007669"/>
    <property type="project" value="InterPro"/>
</dbReference>
<dbReference type="Ensembl" id="ENSRNOT00000071939.4">
    <property type="protein sequence ID" value="ENSRNOP00000065831.3"/>
    <property type="gene ID" value="ENSRNOG00000000542.10"/>
</dbReference>
<dbReference type="GeneTree" id="ENSGT00940000158992"/>
<reference evidence="3" key="3">
    <citation type="submission" date="2025-08" db="UniProtKB">
        <authorList>
            <consortium name="Ensembl"/>
        </authorList>
    </citation>
    <scope>IDENTIFICATION</scope>
    <source>
        <strain evidence="3">Brown Norway</strain>
    </source>
</reference>
<feature type="region of interest" description="Disordered" evidence="1">
    <location>
        <begin position="1"/>
        <end position="75"/>
    </location>
</feature>
<dbReference type="GO" id="GO:0045505">
    <property type="term" value="F:dynein intermediate chain binding"/>
    <property type="evidence" value="ECO:0007669"/>
    <property type="project" value="InterPro"/>
</dbReference>
<evidence type="ECO:0000313" key="4">
    <source>
        <dbReference type="Proteomes" id="UP000002494"/>
    </source>
</evidence>
<reference evidence="6" key="1">
    <citation type="journal article" date="2012" name="Nat. Commun.">
        <title>Quantitative maps of protein phosphorylation sites across 14 different rat organs and tissues.</title>
        <authorList>
            <person name="Lundby A."/>
            <person name="Secher A."/>
            <person name="Lage K."/>
            <person name="Nordsborg N.B."/>
            <person name="Dmytriyev A."/>
            <person name="Lundby C."/>
            <person name="Olsen J.V."/>
        </authorList>
    </citation>
    <scope>IDENTIFICATION BY MASS SPECTROMETRY [LARGE SCALE ANALYSIS]</scope>
</reference>
<dbReference type="AlphaFoldDB" id="M0R8N2"/>
<keyword evidence="4" id="KW-1185">Reference proteome</keyword>
<dbReference type="HOGENOM" id="CLU_467397_0_0_1"/>
<sequence>MESEEDNTAPPPLSEEEAPPPPPSEDTAPPAEQAPPPEDGAPPPTGDGVEPSAEGEALQAEGIDPASLSVQEDPALNMTDYRSLIPSDEEITMPPEDDESGQGRVRARLAPRPVQSVLSDGLSQSSRRSSKFRRSMTGIPNLQETLKEKQARFREAREGRRMKIDPSYKYIFEILGEKLGLDLVSVEELILDCPSLDAFSSFFEKGGSKTLKFLYQEGDVPGLVHCSCLQTHQKRASDLITDANLPDEVPQLSFPLSRCLNSVLCISLGIHSDVLFTVLDASKGLLKGIKNMLKNIFLPAILATGNWGALNQSKQGESEKHIFTETINRYLLFLDEQEGLSHQGSLQVKGIHSIRRDQLRAFAALDRGTTSHSISHQVVEIANFPYLQILRVLIESEQMRKEADDSGPLTELEHWKRMSAKFNYIIEQIKGPSCKAVINVLNVAHSKLLKNWRDLDARITDTANESKDNVRYLYTLEKVCQPLYNYDLVSMAHGIQNLINAIRMIHSVSRYYNTSERMTSLFIKVTNQMVTACKAYITDGGTNHVWDQETPAVLKKIQVWKRVSFKQSSHLTAQFPSLCSVM</sequence>
<gene>
    <name evidence="3 5" type="primary">Dnah8</name>
</gene>
<dbReference type="AGR" id="RGD:619986"/>
<evidence type="ECO:0000313" key="5">
    <source>
        <dbReference type="RGD" id="619986"/>
    </source>
</evidence>
<dbReference type="Bgee" id="ENSRNOG00000000542">
    <property type="expression patterns" value="Expressed in testis and 3 other cell types or tissues"/>
</dbReference>
<dbReference type="Pfam" id="PF08385">
    <property type="entry name" value="DHC_N1"/>
    <property type="match status" value="1"/>
</dbReference>
<dbReference type="PANTHER" id="PTHR46532:SF11">
    <property type="entry name" value="DYNEIN AXONEMAL HEAVY CHAIN 12"/>
    <property type="match status" value="1"/>
</dbReference>
<dbReference type="GO" id="GO:0030286">
    <property type="term" value="C:dynein complex"/>
    <property type="evidence" value="ECO:0007669"/>
    <property type="project" value="InterPro"/>
</dbReference>
<dbReference type="PANTHER" id="PTHR46532">
    <property type="entry name" value="MALE FERTILITY FACTOR KL5"/>
    <property type="match status" value="1"/>
</dbReference>
<feature type="domain" description="Dynein heavy chain tail" evidence="2">
    <location>
        <begin position="388"/>
        <end position="562"/>
    </location>
</feature>
<dbReference type="ExpressionAtlas" id="M0R8N2">
    <property type="expression patterns" value="baseline and differential"/>
</dbReference>
<dbReference type="GO" id="GO:0051959">
    <property type="term" value="F:dynein light intermediate chain binding"/>
    <property type="evidence" value="ECO:0007669"/>
    <property type="project" value="InterPro"/>
</dbReference>
<accession>M0R8N2</accession>
<evidence type="ECO:0000313" key="3">
    <source>
        <dbReference type="Ensembl" id="ENSRNOP00000065831.3"/>
    </source>
</evidence>
<proteinExistence type="evidence at protein level"/>
<evidence type="ECO:0000256" key="1">
    <source>
        <dbReference type="SAM" id="MobiDB-lite"/>
    </source>
</evidence>
<reference evidence="3" key="4">
    <citation type="submission" date="2025-09" db="UniProtKB">
        <authorList>
            <consortium name="Ensembl"/>
        </authorList>
    </citation>
    <scope>IDENTIFICATION</scope>
    <source>
        <strain evidence="3">Brown Norway</strain>
    </source>
</reference>
<evidence type="ECO:0000259" key="2">
    <source>
        <dbReference type="Pfam" id="PF08385"/>
    </source>
</evidence>
<evidence type="ECO:0007829" key="6">
    <source>
        <dbReference type="PubMed" id="22673903"/>
    </source>
</evidence>
<feature type="region of interest" description="Disordered" evidence="1">
    <location>
        <begin position="109"/>
        <end position="135"/>
    </location>
</feature>
<organism evidence="3 4">
    <name type="scientific">Rattus norvegicus</name>
    <name type="common">Rat</name>
    <dbReference type="NCBI Taxonomy" id="10116"/>
    <lineage>
        <taxon>Eukaryota</taxon>
        <taxon>Metazoa</taxon>
        <taxon>Chordata</taxon>
        <taxon>Craniata</taxon>
        <taxon>Vertebrata</taxon>
        <taxon>Euteleostomi</taxon>
        <taxon>Mammalia</taxon>
        <taxon>Eutheria</taxon>
        <taxon>Euarchontoglires</taxon>
        <taxon>Glires</taxon>
        <taxon>Rodentia</taxon>
        <taxon>Myomorpha</taxon>
        <taxon>Muroidea</taxon>
        <taxon>Muridae</taxon>
        <taxon>Murinae</taxon>
        <taxon>Rattus</taxon>
    </lineage>
</organism>
<reference evidence="3" key="2">
    <citation type="submission" date="2024-01" db="EMBL/GenBank/DDBJ databases">
        <title>GRCr8: a new rat reference genome assembly contstructed from accurate long reads and long range scaffolding.</title>
        <authorList>
            <person name="Doris P.A."/>
            <person name="Kalbfleisch T."/>
            <person name="Li K."/>
            <person name="Howe K."/>
            <person name="Wood J."/>
        </authorList>
    </citation>
    <scope>NUCLEOTIDE SEQUENCE [LARGE SCALE GENOMIC DNA]</scope>
    <source>
        <strain evidence="3">Brown Norway</strain>
    </source>
</reference>
<dbReference type="InterPro" id="IPR013594">
    <property type="entry name" value="Dynein_heavy_tail"/>
</dbReference>
<protein>
    <submittedName>
        <fullName evidence="3">Dynein, axonemal, heavy chain 8</fullName>
    </submittedName>
</protein>
<dbReference type="InterPro" id="IPR026983">
    <property type="entry name" value="DHC"/>
</dbReference>
<feature type="compositionally biased region" description="Pro residues" evidence="1">
    <location>
        <begin position="9"/>
        <end position="24"/>
    </location>
</feature>
<feature type="compositionally biased region" description="Pro residues" evidence="1">
    <location>
        <begin position="32"/>
        <end position="45"/>
    </location>
</feature>
<dbReference type="RGD" id="619986">
    <property type="gene designation" value="Dnah8"/>
</dbReference>
<name>M0R8N2_RAT</name>
<dbReference type="VEuPathDB" id="HostDB:ENSRNOG00000000542"/>